<evidence type="ECO:0000256" key="4">
    <source>
        <dbReference type="ARBA" id="ARBA00023004"/>
    </source>
</evidence>
<evidence type="ECO:0000313" key="8">
    <source>
        <dbReference type="Proteomes" id="UP000184038"/>
    </source>
</evidence>
<dbReference type="RefSeq" id="WP_073288452.1">
    <property type="nucleotide sequence ID" value="NZ_FRCP01000013.1"/>
</dbReference>
<dbReference type="InterPro" id="IPR058240">
    <property type="entry name" value="rSAM_sf"/>
</dbReference>
<evidence type="ECO:0000313" key="7">
    <source>
        <dbReference type="EMBL" id="SHM62605.1"/>
    </source>
</evidence>
<dbReference type="SFLD" id="SFLDG01082">
    <property type="entry name" value="B12-binding_domain_containing"/>
    <property type="match status" value="1"/>
</dbReference>
<proteinExistence type="predicted"/>
<evidence type="ECO:0000256" key="3">
    <source>
        <dbReference type="ARBA" id="ARBA00022723"/>
    </source>
</evidence>
<dbReference type="Pfam" id="PF04055">
    <property type="entry name" value="Radical_SAM"/>
    <property type="match status" value="1"/>
</dbReference>
<name>A0A1M7KBL6_9FIRM</name>
<dbReference type="GO" id="GO:0005737">
    <property type="term" value="C:cytoplasm"/>
    <property type="evidence" value="ECO:0007669"/>
    <property type="project" value="TreeGrafter"/>
</dbReference>
<dbReference type="PANTHER" id="PTHR13932">
    <property type="entry name" value="COPROPORPHYRINIGEN III OXIDASE"/>
    <property type="match status" value="1"/>
</dbReference>
<evidence type="ECO:0000259" key="6">
    <source>
        <dbReference type="PROSITE" id="PS51918"/>
    </source>
</evidence>
<keyword evidence="8" id="KW-1185">Reference proteome</keyword>
<keyword evidence="3" id="KW-0479">Metal-binding</keyword>
<dbReference type="PANTHER" id="PTHR13932:SF5">
    <property type="entry name" value="RADICAL S-ADENOSYL METHIONINE DOMAIN-CONTAINING PROTEIN 1, MITOCHONDRIAL"/>
    <property type="match status" value="1"/>
</dbReference>
<dbReference type="InterPro" id="IPR007197">
    <property type="entry name" value="rSAM"/>
</dbReference>
<dbReference type="SFLD" id="SFLDG01065">
    <property type="entry name" value="anaerobic_coproporphyrinogen-I"/>
    <property type="match status" value="1"/>
</dbReference>
<dbReference type="InterPro" id="IPR006638">
    <property type="entry name" value="Elp3/MiaA/NifB-like_rSAM"/>
</dbReference>
<feature type="domain" description="Radical SAM core" evidence="6">
    <location>
        <begin position="34"/>
        <end position="275"/>
    </location>
</feature>
<keyword evidence="4" id="KW-0408">Iron</keyword>
<dbReference type="InterPro" id="IPR013785">
    <property type="entry name" value="Aldolase_TIM"/>
</dbReference>
<gene>
    <name evidence="7" type="ORF">SAMN02746066_02650</name>
</gene>
<organism evidence="7 8">
    <name type="scientific">Anaerosporobacter mobilis DSM 15930</name>
    <dbReference type="NCBI Taxonomy" id="1120996"/>
    <lineage>
        <taxon>Bacteria</taxon>
        <taxon>Bacillati</taxon>
        <taxon>Bacillota</taxon>
        <taxon>Clostridia</taxon>
        <taxon>Lachnospirales</taxon>
        <taxon>Lachnospiraceae</taxon>
        <taxon>Anaerosporobacter</taxon>
    </lineage>
</organism>
<dbReference type="Proteomes" id="UP000184038">
    <property type="component" value="Unassembled WGS sequence"/>
</dbReference>
<dbReference type="InterPro" id="IPR034505">
    <property type="entry name" value="Coproporphyrinogen-III_oxidase"/>
</dbReference>
<sequence length="399" mass="45821">MFKERIKTHHSAMGDGKKHLKGPGNVYELLSVSKDDTENAVIYIHVPFCTKICTFCNMRRSLQAPTKEYADLIVEEIREYSKLEYVKNTVFDAVYFGGGTPTTLSSADLTKILRTLKAELTFTEEAEFTVETTVTQLQEEKWRTLIEEGVNRFSLGVQTFNEEGRKLMGRIGSGENAYELLKALKQMSVTVSMDLIYNYKGQSMEDLYEDLDKIIALDLDGFSMYSLIDMKETKISEAQGQDNDEKMFFAISEHMEKAGYRFLELTKMVKGDSYRYIMNRHAGADTLPLGAGAGGSMRGVAMMNPINLDEYKDSILNFKKRMGMEFLPSYKDIVCFKGDIQTIRLPRNTELYKDKEAYMEMLHKLTENEMVCKKNNEFYLTQKGVYWGNTISRELYNLI</sequence>
<dbReference type="SUPFAM" id="SSF102114">
    <property type="entry name" value="Radical SAM enzymes"/>
    <property type="match status" value="1"/>
</dbReference>
<dbReference type="EMBL" id="FRCP01000013">
    <property type="protein sequence ID" value="SHM62605.1"/>
    <property type="molecule type" value="Genomic_DNA"/>
</dbReference>
<protein>
    <recommendedName>
        <fullName evidence="1">Heme chaperone HemW</fullName>
    </recommendedName>
</protein>
<evidence type="ECO:0000256" key="5">
    <source>
        <dbReference type="ARBA" id="ARBA00023014"/>
    </source>
</evidence>
<evidence type="ECO:0000256" key="2">
    <source>
        <dbReference type="ARBA" id="ARBA00022691"/>
    </source>
</evidence>
<keyword evidence="2" id="KW-0949">S-adenosyl-L-methionine</keyword>
<dbReference type="SFLD" id="SFLDS00029">
    <property type="entry name" value="Radical_SAM"/>
    <property type="match status" value="1"/>
</dbReference>
<dbReference type="GO" id="GO:0003824">
    <property type="term" value="F:catalytic activity"/>
    <property type="evidence" value="ECO:0007669"/>
    <property type="project" value="InterPro"/>
</dbReference>
<dbReference type="GO" id="GO:0006779">
    <property type="term" value="P:porphyrin-containing compound biosynthetic process"/>
    <property type="evidence" value="ECO:0007669"/>
    <property type="project" value="TreeGrafter"/>
</dbReference>
<evidence type="ECO:0000256" key="1">
    <source>
        <dbReference type="ARBA" id="ARBA00017228"/>
    </source>
</evidence>
<dbReference type="PROSITE" id="PS51918">
    <property type="entry name" value="RADICAL_SAM"/>
    <property type="match status" value="1"/>
</dbReference>
<reference evidence="7 8" key="1">
    <citation type="submission" date="2016-11" db="EMBL/GenBank/DDBJ databases">
        <authorList>
            <person name="Jaros S."/>
            <person name="Januszkiewicz K."/>
            <person name="Wedrychowicz H."/>
        </authorList>
    </citation>
    <scope>NUCLEOTIDE SEQUENCE [LARGE SCALE GENOMIC DNA]</scope>
    <source>
        <strain evidence="7 8">DSM 15930</strain>
    </source>
</reference>
<dbReference type="GO" id="GO:0046872">
    <property type="term" value="F:metal ion binding"/>
    <property type="evidence" value="ECO:0007669"/>
    <property type="project" value="UniProtKB-KW"/>
</dbReference>
<keyword evidence="5" id="KW-0411">Iron-sulfur</keyword>
<dbReference type="SMART" id="SM00729">
    <property type="entry name" value="Elp3"/>
    <property type="match status" value="1"/>
</dbReference>
<dbReference type="AlphaFoldDB" id="A0A1M7KBL6"/>
<dbReference type="Gene3D" id="3.20.20.70">
    <property type="entry name" value="Aldolase class I"/>
    <property type="match status" value="1"/>
</dbReference>
<dbReference type="CDD" id="cd01335">
    <property type="entry name" value="Radical_SAM"/>
    <property type="match status" value="1"/>
</dbReference>
<dbReference type="OrthoDB" id="9808022at2"/>
<accession>A0A1M7KBL6</accession>
<dbReference type="GO" id="GO:0051539">
    <property type="term" value="F:4 iron, 4 sulfur cluster binding"/>
    <property type="evidence" value="ECO:0007669"/>
    <property type="project" value="TreeGrafter"/>
</dbReference>
<dbReference type="STRING" id="1120996.SAMN02746066_02650"/>